<keyword evidence="2" id="KW-0732">Signal</keyword>
<accession>A0AAV1RGN4</accession>
<dbReference type="AlphaFoldDB" id="A0AAV1RGN4"/>
<gene>
    <name evidence="3" type="ORF">DCAF_LOCUS10183</name>
</gene>
<keyword evidence="4" id="KW-1185">Reference proteome</keyword>
<evidence type="ECO:0008006" key="5">
    <source>
        <dbReference type="Google" id="ProtNLM"/>
    </source>
</evidence>
<organism evidence="3 4">
    <name type="scientific">Dovyalis caffra</name>
    <dbReference type="NCBI Taxonomy" id="77055"/>
    <lineage>
        <taxon>Eukaryota</taxon>
        <taxon>Viridiplantae</taxon>
        <taxon>Streptophyta</taxon>
        <taxon>Embryophyta</taxon>
        <taxon>Tracheophyta</taxon>
        <taxon>Spermatophyta</taxon>
        <taxon>Magnoliopsida</taxon>
        <taxon>eudicotyledons</taxon>
        <taxon>Gunneridae</taxon>
        <taxon>Pentapetalae</taxon>
        <taxon>rosids</taxon>
        <taxon>fabids</taxon>
        <taxon>Malpighiales</taxon>
        <taxon>Salicaceae</taxon>
        <taxon>Flacourtieae</taxon>
        <taxon>Dovyalis</taxon>
    </lineage>
</organism>
<evidence type="ECO:0000256" key="1">
    <source>
        <dbReference type="SAM" id="Phobius"/>
    </source>
</evidence>
<feature type="non-terminal residue" evidence="3">
    <location>
        <position position="72"/>
    </location>
</feature>
<evidence type="ECO:0000256" key="2">
    <source>
        <dbReference type="SAM" id="SignalP"/>
    </source>
</evidence>
<keyword evidence="1" id="KW-0472">Membrane</keyword>
<evidence type="ECO:0000313" key="3">
    <source>
        <dbReference type="EMBL" id="CAK7335002.1"/>
    </source>
</evidence>
<dbReference type="Proteomes" id="UP001314170">
    <property type="component" value="Unassembled WGS sequence"/>
</dbReference>
<protein>
    <recommendedName>
        <fullName evidence="5">NADH dehydrogenase subunit 5</fullName>
    </recommendedName>
</protein>
<dbReference type="EMBL" id="CAWUPB010000956">
    <property type="protein sequence ID" value="CAK7335002.1"/>
    <property type="molecule type" value="Genomic_DNA"/>
</dbReference>
<sequence length="72" mass="8152">MPTVLLVAMSLLVVTHVDSLIATNSLLVATYTYNLVTTNYFSTITLPTTLTLINDRWMMKEFKLNSSKLRVK</sequence>
<proteinExistence type="predicted"/>
<keyword evidence="1" id="KW-0812">Transmembrane</keyword>
<feature type="signal peptide" evidence="2">
    <location>
        <begin position="1"/>
        <end position="19"/>
    </location>
</feature>
<name>A0AAV1RGN4_9ROSI</name>
<evidence type="ECO:0000313" key="4">
    <source>
        <dbReference type="Proteomes" id="UP001314170"/>
    </source>
</evidence>
<feature type="transmembrane region" description="Helical" evidence="1">
    <location>
        <begin position="35"/>
        <end position="53"/>
    </location>
</feature>
<comment type="caution">
    <text evidence="3">The sequence shown here is derived from an EMBL/GenBank/DDBJ whole genome shotgun (WGS) entry which is preliminary data.</text>
</comment>
<keyword evidence="1" id="KW-1133">Transmembrane helix</keyword>
<feature type="chain" id="PRO_5043886496" description="NADH dehydrogenase subunit 5" evidence="2">
    <location>
        <begin position="20"/>
        <end position="72"/>
    </location>
</feature>
<reference evidence="3 4" key="1">
    <citation type="submission" date="2024-01" db="EMBL/GenBank/DDBJ databases">
        <authorList>
            <person name="Waweru B."/>
        </authorList>
    </citation>
    <scope>NUCLEOTIDE SEQUENCE [LARGE SCALE GENOMIC DNA]</scope>
</reference>